<evidence type="ECO:0000313" key="4">
    <source>
        <dbReference type="EMBL" id="AHH45548.1"/>
    </source>
</evidence>
<evidence type="ECO:0000259" key="3">
    <source>
        <dbReference type="Pfam" id="PF20693"/>
    </source>
</evidence>
<proteinExistence type="predicted"/>
<feature type="region of interest" description="Disordered" evidence="1">
    <location>
        <begin position="1"/>
        <end position="29"/>
    </location>
</feature>
<dbReference type="STRING" id="743966.MYB_02735"/>
<dbReference type="SUPFAM" id="SSF52540">
    <property type="entry name" value="P-loop containing nucleoside triphosphate hydrolases"/>
    <property type="match status" value="1"/>
</dbReference>
<keyword evidence="2" id="KW-0812">Transmembrane</keyword>
<keyword evidence="2" id="KW-1133">Transmembrane helix</keyword>
<feature type="compositionally biased region" description="Basic and acidic residues" evidence="1">
    <location>
        <begin position="19"/>
        <end position="29"/>
    </location>
</feature>
<feature type="transmembrane region" description="Helical" evidence="2">
    <location>
        <begin position="244"/>
        <end position="267"/>
    </location>
</feature>
<reference evidence="4 5" key="1">
    <citation type="journal article" date="2014" name="Genome Announc.">
        <title>Complete Genome Sequence of Mycoplasma bovoculi Strain M165/69T (ATCC 29104).</title>
        <authorList>
            <person name="Calcutt M.J."/>
            <person name="Foecking M.F."/>
        </authorList>
    </citation>
    <scope>NUCLEOTIDE SEQUENCE [LARGE SCALE GENOMIC DNA]</scope>
    <source>
        <strain evidence="4">M165/69</strain>
    </source>
</reference>
<dbReference type="EMBL" id="CP007154">
    <property type="protein sequence ID" value="AHH45548.1"/>
    <property type="molecule type" value="Genomic_DNA"/>
</dbReference>
<feature type="domain" description="YobI-like P-loop NTPase" evidence="3">
    <location>
        <begin position="87"/>
        <end position="527"/>
    </location>
</feature>
<dbReference type="PATRIC" id="fig|743966.3.peg.551"/>
<evidence type="ECO:0000256" key="2">
    <source>
        <dbReference type="SAM" id="Phobius"/>
    </source>
</evidence>
<accession>W5V1D0</accession>
<sequence>MLSWIKNRKKNSDQNQNTEEDKNIDQGEKNQINDEESKLFFLTEKKLDYSKKTSDECTDCKKKKNNELEETKICICDCCNVNRIQNYSDYFNFAIESNEVKNLAILGEYGVGKSSIFKSFLYNFDKQKYKNSFIEIEVGQYHKNNINKDDKDFNETKYVQKQILIQIATQVKSKKIKSSNYNLSLFNLKWWQIFLFAILVLVTIIFSTFFSISLTDYIKNANKITQALVKTNEAQLEHSWTQGWSLTTIIIFGIISIFLIGIIFVLIRRYLNKIKFTFSFFSQKIEMEFYKQGIFQETDIRISEILDIFKTLWKKEGKFIYVFEDIDRFGNTFILQKLKELNKNINNFLKNNKPWIDELEDGCPRIKKILKQFEKWIKYFQICTRKSNYDYPNKIIFVYLVTPELFNLDEKVKFFDLAIPIVPITSKGKASEFWFQNFENVISKLLKLSKEEVNNKYKKNVDWHKYFLAISETVYDIRSILNILNEFTIYFKLFYSNVESKNMEILIFRLLSFIIFKNVFYNEYISIWNLKLKDLRRIQNDNNER</sequence>
<dbReference type="eggNOG" id="COG1484">
    <property type="taxonomic scope" value="Bacteria"/>
</dbReference>
<evidence type="ECO:0000256" key="1">
    <source>
        <dbReference type="SAM" id="MobiDB-lite"/>
    </source>
</evidence>
<keyword evidence="2" id="KW-0472">Membrane</keyword>
<organism evidence="4 5">
    <name type="scientific">Mesomycoplasma bovoculi M165/69</name>
    <dbReference type="NCBI Taxonomy" id="743966"/>
    <lineage>
        <taxon>Bacteria</taxon>
        <taxon>Bacillati</taxon>
        <taxon>Mycoplasmatota</taxon>
        <taxon>Mycoplasmoidales</taxon>
        <taxon>Metamycoplasmataceae</taxon>
        <taxon>Mesomycoplasma</taxon>
    </lineage>
</organism>
<keyword evidence="5" id="KW-1185">Reference proteome</keyword>
<dbReference type="Proteomes" id="UP000019229">
    <property type="component" value="Chromosome"/>
</dbReference>
<name>W5V1D0_9BACT</name>
<evidence type="ECO:0000313" key="5">
    <source>
        <dbReference type="Proteomes" id="UP000019229"/>
    </source>
</evidence>
<protein>
    <recommendedName>
        <fullName evidence="3">YobI-like P-loop NTPase domain-containing protein</fullName>
    </recommendedName>
</protein>
<dbReference type="Pfam" id="PF20693">
    <property type="entry name" value="YobI-ATPase"/>
    <property type="match status" value="1"/>
</dbReference>
<dbReference type="AlphaFoldDB" id="W5V1D0"/>
<gene>
    <name evidence="4" type="ORF">MYB_02735</name>
</gene>
<feature type="transmembrane region" description="Helical" evidence="2">
    <location>
        <begin position="193"/>
        <end position="212"/>
    </location>
</feature>
<dbReference type="Gene3D" id="3.40.50.300">
    <property type="entry name" value="P-loop containing nucleotide triphosphate hydrolases"/>
    <property type="match status" value="1"/>
</dbReference>
<dbReference type="KEGG" id="mbc:MYB_02735"/>
<dbReference type="HOGENOM" id="CLU_499501_0_0_14"/>
<dbReference type="InterPro" id="IPR048428">
    <property type="entry name" value="YobI-NTPase"/>
</dbReference>
<dbReference type="InterPro" id="IPR027417">
    <property type="entry name" value="P-loop_NTPase"/>
</dbReference>